<evidence type="ECO:0000313" key="2">
    <source>
        <dbReference type="Proteomes" id="UP001204000"/>
    </source>
</evidence>
<reference evidence="1" key="1">
    <citation type="submission" date="2022-05" db="EMBL/GenBank/DDBJ databases">
        <title>Corynebacterium sp. TA-R-1 sp. nov., isolated from human feces.</title>
        <authorList>
            <person name="Shamsuzzaman M."/>
            <person name="Dahal R.H."/>
        </authorList>
    </citation>
    <scope>NUCLEOTIDE SEQUENCE</scope>
    <source>
        <strain evidence="1">TA-R-1</strain>
    </source>
</reference>
<evidence type="ECO:0008006" key="3">
    <source>
        <dbReference type="Google" id="ProtNLM"/>
    </source>
</evidence>
<sequence length="572" mass="64653">MTECSQSRQFEWREIDTELKRYLPQKKVTEAGRAPTGWLIVGEDIPYQETGIWGGLSAVLVPPSFERDHRFGNGWAGGRLGEVSITYSKEGEAVSSGLSEEVGDNKLEFFCGATKPPGANQHQVFIAQPFLWFWDAYQVGDEWRYLTLGGEERKLVRFQVGTEGWTLEARAEEVRTFLHTFGMKLLFQFELFKRTDSDFDGEERYEYSDDWGRFQYHEYASRGMPGRHFMKALDGYFYVTGLLGKSKPRMLQWQSDPSEYEDFIIGVSEDGVPVTHTSDPDTLDNHFGKSPGAPHYLTPIYFSKDVLNKYASSPSRYKISTSRIECLNLWGLDISINGHDLVVAYLGDIGTRLPSEEHQHWRIHNVAPEGGIDEGRFRRDILGQWADSPDAVNEIRRKVKRINEITEDGLGFAIWRSPNPHLKAELNALIGPVSSDPAALTEPVLTLTKFLVDSLNGKAINRALKGEEIDSNKHLVNLSTVLEKNNMPAGWIQTLRDLQGLRSRGGIAHIRNSETAKAFAAMGLKGLDSRDDFKLILFQLNNALDQFLGEGVTEVDRNRNRDPMAVPAQERS</sequence>
<evidence type="ECO:0000313" key="1">
    <source>
        <dbReference type="EMBL" id="MCP1388314.1"/>
    </source>
</evidence>
<dbReference type="EMBL" id="JAMFTQ010000013">
    <property type="protein sequence ID" value="MCP1388314.1"/>
    <property type="molecule type" value="Genomic_DNA"/>
</dbReference>
<gene>
    <name evidence="1" type="ORF">M5J20_08965</name>
</gene>
<dbReference type="RefSeq" id="WP_253578742.1">
    <property type="nucleotide sequence ID" value="NZ_JAMFTQ010000013.1"/>
</dbReference>
<comment type="caution">
    <text evidence="1">The sequence shown here is derived from an EMBL/GenBank/DDBJ whole genome shotgun (WGS) entry which is preliminary data.</text>
</comment>
<keyword evidence="2" id="KW-1185">Reference proteome</keyword>
<accession>A0ABT1G2R5</accession>
<proteinExistence type="predicted"/>
<protein>
    <recommendedName>
        <fullName evidence="3">ApeA N-terminal domain-containing protein</fullName>
    </recommendedName>
</protein>
<organism evidence="1 2">
    <name type="scientific">Corynebacterium stercoris</name>
    <dbReference type="NCBI Taxonomy" id="2943490"/>
    <lineage>
        <taxon>Bacteria</taxon>
        <taxon>Bacillati</taxon>
        <taxon>Actinomycetota</taxon>
        <taxon>Actinomycetes</taxon>
        <taxon>Mycobacteriales</taxon>
        <taxon>Corynebacteriaceae</taxon>
        <taxon>Corynebacterium</taxon>
    </lineage>
</organism>
<name>A0ABT1G2R5_9CORY</name>
<dbReference type="Proteomes" id="UP001204000">
    <property type="component" value="Unassembled WGS sequence"/>
</dbReference>